<reference evidence="2" key="1">
    <citation type="submission" date="2016-01" db="EMBL/GenBank/DDBJ databases">
        <authorList>
            <person name="Mitreva M."/>
            <person name="Pepin K.H."/>
            <person name="Mihindukulasuriya K.A."/>
            <person name="Fulton R."/>
            <person name="Fronick C."/>
            <person name="O'Laughlin M."/>
            <person name="Miner T."/>
            <person name="Herter B."/>
            <person name="Rosa B.A."/>
            <person name="Cordes M."/>
            <person name="Tomlinson C."/>
            <person name="Wollam A."/>
            <person name="Palsikar V.B."/>
            <person name="Mardis E.R."/>
            <person name="Wilson R.K."/>
        </authorList>
    </citation>
    <scope>NUCLEOTIDE SEQUENCE [LARGE SCALE GENOMIC DNA]</scope>
    <source>
        <strain evidence="2">KA00182</strain>
    </source>
</reference>
<keyword evidence="2" id="KW-1185">Reference proteome</keyword>
<evidence type="ECO:0000313" key="2">
    <source>
        <dbReference type="Proteomes" id="UP000070160"/>
    </source>
</evidence>
<proteinExistence type="predicted"/>
<protein>
    <submittedName>
        <fullName evidence="1">Uncharacterized protein</fullName>
    </submittedName>
</protein>
<dbReference type="Proteomes" id="UP000070160">
    <property type="component" value="Unassembled WGS sequence"/>
</dbReference>
<evidence type="ECO:0000313" key="1">
    <source>
        <dbReference type="EMBL" id="KXB91545.1"/>
    </source>
</evidence>
<sequence length="46" mass="5788">MKRKRREYIYINNNKMLMIININKEIKKKYKKYTKIGCQIFYDVVL</sequence>
<organism evidence="1 2">
    <name type="scientific">Megasphaera hutchinsoni</name>
    <dbReference type="NCBI Taxonomy" id="1588748"/>
    <lineage>
        <taxon>Bacteria</taxon>
        <taxon>Bacillati</taxon>
        <taxon>Bacillota</taxon>
        <taxon>Negativicutes</taxon>
        <taxon>Veillonellales</taxon>
        <taxon>Veillonellaceae</taxon>
        <taxon>Megasphaera</taxon>
    </lineage>
</organism>
<name>A0A134CH66_9FIRM</name>
<dbReference type="STRING" id="1588748.HMPREF3182_00767"/>
<dbReference type="EMBL" id="LSDT01000029">
    <property type="protein sequence ID" value="KXB91545.1"/>
    <property type="molecule type" value="Genomic_DNA"/>
</dbReference>
<accession>A0A134CH66</accession>
<comment type="caution">
    <text evidence="1">The sequence shown here is derived from an EMBL/GenBank/DDBJ whole genome shotgun (WGS) entry which is preliminary data.</text>
</comment>
<dbReference type="AlphaFoldDB" id="A0A134CH66"/>
<gene>
    <name evidence="1" type="ORF">HMPREF3182_00767</name>
</gene>